<feature type="compositionally biased region" description="Polar residues" evidence="1">
    <location>
        <begin position="74"/>
        <end position="88"/>
    </location>
</feature>
<proteinExistence type="predicted"/>
<evidence type="ECO:0000313" key="3">
    <source>
        <dbReference type="Proteomes" id="UP000183567"/>
    </source>
</evidence>
<comment type="caution">
    <text evidence="2">The sequence shown here is derived from an EMBL/GenBank/DDBJ whole genome shotgun (WGS) entry which is preliminary data.</text>
</comment>
<dbReference type="STRING" id="180088.A0A1J8QI23"/>
<keyword evidence="3" id="KW-1185">Reference proteome</keyword>
<feature type="compositionally biased region" description="Basic and acidic residues" evidence="1">
    <location>
        <begin position="93"/>
        <end position="105"/>
    </location>
</feature>
<gene>
    <name evidence="2" type="ORF">AZE42_03960</name>
</gene>
<evidence type="ECO:0000256" key="1">
    <source>
        <dbReference type="SAM" id="MobiDB-lite"/>
    </source>
</evidence>
<name>A0A1J8QI23_9AGAM</name>
<organism evidence="2 3">
    <name type="scientific">Rhizopogon vesiculosus</name>
    <dbReference type="NCBI Taxonomy" id="180088"/>
    <lineage>
        <taxon>Eukaryota</taxon>
        <taxon>Fungi</taxon>
        <taxon>Dikarya</taxon>
        <taxon>Basidiomycota</taxon>
        <taxon>Agaricomycotina</taxon>
        <taxon>Agaricomycetes</taxon>
        <taxon>Agaricomycetidae</taxon>
        <taxon>Boletales</taxon>
        <taxon>Suillineae</taxon>
        <taxon>Rhizopogonaceae</taxon>
        <taxon>Rhizopogon</taxon>
    </lineage>
</organism>
<accession>A0A1J8QI23</accession>
<dbReference type="AlphaFoldDB" id="A0A1J8QI23"/>
<feature type="compositionally biased region" description="Basic and acidic residues" evidence="1">
    <location>
        <begin position="7"/>
        <end position="28"/>
    </location>
</feature>
<reference evidence="2 3" key="1">
    <citation type="submission" date="2016-03" db="EMBL/GenBank/DDBJ databases">
        <title>Comparative genomics of the ectomycorrhizal sister species Rhizopogon vinicolor and Rhizopogon vesiculosus (Basidiomycota: Boletales) reveals a divergence of the mating type B locus.</title>
        <authorList>
            <person name="Mujic A.B."/>
            <person name="Kuo A."/>
            <person name="Tritt A."/>
            <person name="Lipzen A."/>
            <person name="Chen C."/>
            <person name="Johnson J."/>
            <person name="Sharma A."/>
            <person name="Barry K."/>
            <person name="Grigoriev I.V."/>
            <person name="Spatafora J.W."/>
        </authorList>
    </citation>
    <scope>NUCLEOTIDE SEQUENCE [LARGE SCALE GENOMIC DNA]</scope>
    <source>
        <strain evidence="2 3">AM-OR11-056</strain>
    </source>
</reference>
<feature type="region of interest" description="Disordered" evidence="1">
    <location>
        <begin position="1"/>
        <end position="128"/>
    </location>
</feature>
<evidence type="ECO:0000313" key="2">
    <source>
        <dbReference type="EMBL" id="OJA11396.1"/>
    </source>
</evidence>
<dbReference type="OrthoDB" id="1748564at2759"/>
<sequence length="149" mass="16100">MPSPDASSKEENASKAEATDSAKEDKRLSSALEQKGVAGEEGALEPLKNSNPFPGAGLNRDSKRVSMDAPTHAPTDSQSTTVDPTHSTPEAGHSSEDSSTHEKSIDTSSTKHSSDGEGYIGDATWEDHTWKEIVRLKEEMFWARVEGMR</sequence>
<dbReference type="EMBL" id="LVVM01005090">
    <property type="protein sequence ID" value="OJA11396.1"/>
    <property type="molecule type" value="Genomic_DNA"/>
</dbReference>
<dbReference type="Proteomes" id="UP000183567">
    <property type="component" value="Unassembled WGS sequence"/>
</dbReference>
<protein>
    <submittedName>
        <fullName evidence="2">Uncharacterized protein</fullName>
    </submittedName>
</protein>